<dbReference type="InterPro" id="IPR035906">
    <property type="entry name" value="MetI-like_sf"/>
</dbReference>
<evidence type="ECO:0000256" key="7">
    <source>
        <dbReference type="RuleBase" id="RU363032"/>
    </source>
</evidence>
<comment type="subcellular location">
    <subcellularLocation>
        <location evidence="1 7">Cell membrane</location>
        <topology evidence="1 7">Multi-pass membrane protein</topology>
    </subcellularLocation>
</comment>
<evidence type="ECO:0000259" key="8">
    <source>
        <dbReference type="PROSITE" id="PS50928"/>
    </source>
</evidence>
<evidence type="ECO:0000256" key="3">
    <source>
        <dbReference type="ARBA" id="ARBA00022475"/>
    </source>
</evidence>
<evidence type="ECO:0000256" key="6">
    <source>
        <dbReference type="ARBA" id="ARBA00023136"/>
    </source>
</evidence>
<dbReference type="GO" id="GO:0005886">
    <property type="term" value="C:plasma membrane"/>
    <property type="evidence" value="ECO:0007669"/>
    <property type="project" value="UniProtKB-SubCell"/>
</dbReference>
<keyword evidence="6 7" id="KW-0472">Membrane</keyword>
<reference evidence="9" key="1">
    <citation type="journal article" date="2014" name="Int. J. Syst. Evol. Microbiol.">
        <title>Complete genome sequence of Corynebacterium casei LMG S-19264T (=DSM 44701T), isolated from a smear-ripened cheese.</title>
        <authorList>
            <consortium name="US DOE Joint Genome Institute (JGI-PGF)"/>
            <person name="Walter F."/>
            <person name="Albersmeier A."/>
            <person name="Kalinowski J."/>
            <person name="Ruckert C."/>
        </authorList>
    </citation>
    <scope>NUCLEOTIDE SEQUENCE</scope>
    <source>
        <strain evidence="9">CGMCC 1.15085</strain>
    </source>
</reference>
<feature type="transmembrane region" description="Helical" evidence="7">
    <location>
        <begin position="195"/>
        <end position="212"/>
    </location>
</feature>
<dbReference type="Proteomes" id="UP000636793">
    <property type="component" value="Unassembled WGS sequence"/>
</dbReference>
<feature type="domain" description="ABC transmembrane type-1" evidence="8">
    <location>
        <begin position="89"/>
        <end position="273"/>
    </location>
</feature>
<keyword evidence="10" id="KW-1185">Reference proteome</keyword>
<feature type="transmembrane region" description="Helical" evidence="7">
    <location>
        <begin position="127"/>
        <end position="147"/>
    </location>
</feature>
<dbReference type="AlphaFoldDB" id="A0A916TCN8"/>
<dbReference type="PANTHER" id="PTHR30151:SF40">
    <property type="entry name" value="TRANSPORT SYSTEM INTEGRAL MEMBRANE PROTEIN"/>
    <property type="match status" value="1"/>
</dbReference>
<keyword evidence="3" id="KW-1003">Cell membrane</keyword>
<feature type="transmembrane region" description="Helical" evidence="7">
    <location>
        <begin position="255"/>
        <end position="277"/>
    </location>
</feature>
<evidence type="ECO:0000256" key="5">
    <source>
        <dbReference type="ARBA" id="ARBA00022989"/>
    </source>
</evidence>
<dbReference type="Gene3D" id="1.10.3720.10">
    <property type="entry name" value="MetI-like"/>
    <property type="match status" value="1"/>
</dbReference>
<dbReference type="PROSITE" id="PS50928">
    <property type="entry name" value="ABC_TM1"/>
    <property type="match status" value="1"/>
</dbReference>
<dbReference type="EMBL" id="BMHI01000005">
    <property type="protein sequence ID" value="GGB40304.1"/>
    <property type="molecule type" value="Genomic_DNA"/>
</dbReference>
<feature type="transmembrane region" description="Helical" evidence="7">
    <location>
        <begin position="97"/>
        <end position="120"/>
    </location>
</feature>
<dbReference type="PANTHER" id="PTHR30151">
    <property type="entry name" value="ALKANE SULFONATE ABC TRANSPORTER-RELATED, MEMBRANE SUBUNIT"/>
    <property type="match status" value="1"/>
</dbReference>
<dbReference type="InterPro" id="IPR000515">
    <property type="entry name" value="MetI-like"/>
</dbReference>
<feature type="transmembrane region" description="Helical" evidence="7">
    <location>
        <begin position="36"/>
        <end position="59"/>
    </location>
</feature>
<keyword evidence="2 7" id="KW-0813">Transport</keyword>
<evidence type="ECO:0000256" key="2">
    <source>
        <dbReference type="ARBA" id="ARBA00022448"/>
    </source>
</evidence>
<sequence>MPVREDDRAKEDFARISDGLDALEDNRPPRRRIDPVAIVAPLVVVAAFIGIWQAVWALAIKPEYVIPSPSTVWHQLWQMVTDGTAWDATWTSLRRGVVGFLLALVIGTALGLLVSQIAFLRKGFRPILSALQSMPSVAWVPFAVLLVGLSPSAMYFVILLGAVPSIANGLIGGLDQTPPILRRAGTVLGARGLSLVRHVLVPAALPTYLTGLKQGWAFSWRSLMAAELIVNSPELGVGLGQVMQNGRNLSDMPTVIAVMVLILLVGVVVELGVFAPIERKILRDRGLAPTGV</sequence>
<feature type="transmembrane region" description="Helical" evidence="7">
    <location>
        <begin position="153"/>
        <end position="174"/>
    </location>
</feature>
<evidence type="ECO:0000256" key="1">
    <source>
        <dbReference type="ARBA" id="ARBA00004651"/>
    </source>
</evidence>
<accession>A0A916TCN8</accession>
<keyword evidence="4 7" id="KW-0812">Transmembrane</keyword>
<protein>
    <submittedName>
        <fullName evidence="9">Sulfate ABC transporter permease</fullName>
    </submittedName>
</protein>
<dbReference type="SUPFAM" id="SSF161098">
    <property type="entry name" value="MetI-like"/>
    <property type="match status" value="1"/>
</dbReference>
<proteinExistence type="inferred from homology"/>
<dbReference type="GO" id="GO:0055085">
    <property type="term" value="P:transmembrane transport"/>
    <property type="evidence" value="ECO:0007669"/>
    <property type="project" value="InterPro"/>
</dbReference>
<comment type="caution">
    <text evidence="9">The sequence shown here is derived from an EMBL/GenBank/DDBJ whole genome shotgun (WGS) entry which is preliminary data.</text>
</comment>
<dbReference type="Pfam" id="PF00528">
    <property type="entry name" value="BPD_transp_1"/>
    <property type="match status" value="1"/>
</dbReference>
<keyword evidence="5 7" id="KW-1133">Transmembrane helix</keyword>
<gene>
    <name evidence="9" type="ORF">GCM10011492_33890</name>
</gene>
<organism evidence="9 10">
    <name type="scientific">Flexivirga endophytica</name>
    <dbReference type="NCBI Taxonomy" id="1849103"/>
    <lineage>
        <taxon>Bacteria</taxon>
        <taxon>Bacillati</taxon>
        <taxon>Actinomycetota</taxon>
        <taxon>Actinomycetes</taxon>
        <taxon>Micrococcales</taxon>
        <taxon>Dermacoccaceae</taxon>
        <taxon>Flexivirga</taxon>
    </lineage>
</organism>
<name>A0A916TCN8_9MICO</name>
<dbReference type="RefSeq" id="WP_188838204.1">
    <property type="nucleotide sequence ID" value="NZ_BMHI01000005.1"/>
</dbReference>
<evidence type="ECO:0000256" key="4">
    <source>
        <dbReference type="ARBA" id="ARBA00022692"/>
    </source>
</evidence>
<evidence type="ECO:0000313" key="10">
    <source>
        <dbReference type="Proteomes" id="UP000636793"/>
    </source>
</evidence>
<reference evidence="9" key="2">
    <citation type="submission" date="2020-09" db="EMBL/GenBank/DDBJ databases">
        <authorList>
            <person name="Sun Q."/>
            <person name="Zhou Y."/>
        </authorList>
    </citation>
    <scope>NUCLEOTIDE SEQUENCE</scope>
    <source>
        <strain evidence="9">CGMCC 1.15085</strain>
    </source>
</reference>
<evidence type="ECO:0000313" key="9">
    <source>
        <dbReference type="EMBL" id="GGB40304.1"/>
    </source>
</evidence>
<dbReference type="CDD" id="cd06261">
    <property type="entry name" value="TM_PBP2"/>
    <property type="match status" value="1"/>
</dbReference>
<comment type="similarity">
    <text evidence="7">Belongs to the binding-protein-dependent transport system permease family.</text>
</comment>